<dbReference type="EMBL" id="JJOS01000012">
    <property type="protein sequence ID" value="KKG06272.1"/>
    <property type="molecule type" value="Genomic_DNA"/>
</dbReference>
<evidence type="ECO:0000313" key="4">
    <source>
        <dbReference type="Proteomes" id="UP000034152"/>
    </source>
</evidence>
<keyword evidence="5" id="KW-1185">Reference proteome</keyword>
<dbReference type="GeneID" id="66135343"/>
<keyword evidence="1" id="KW-0812">Transmembrane</keyword>
<feature type="transmembrane region" description="Helical" evidence="1">
    <location>
        <begin position="7"/>
        <end position="29"/>
    </location>
</feature>
<dbReference type="Proteomes" id="UP000034152">
    <property type="component" value="Unassembled WGS sequence"/>
</dbReference>
<dbReference type="EMBL" id="JJQU01000021">
    <property type="protein sequence ID" value="KKH90531.1"/>
    <property type="molecule type" value="Genomic_DNA"/>
</dbReference>
<organism evidence="3 4">
    <name type="scientific">Methanosarcina mazei</name>
    <name type="common">Methanosarcina frisia</name>
    <dbReference type="NCBI Taxonomy" id="2209"/>
    <lineage>
        <taxon>Archaea</taxon>
        <taxon>Methanobacteriati</taxon>
        <taxon>Methanobacteriota</taxon>
        <taxon>Stenosarchaea group</taxon>
        <taxon>Methanomicrobia</taxon>
        <taxon>Methanosarcinales</taxon>
        <taxon>Methanosarcinaceae</taxon>
        <taxon>Methanosarcina</taxon>
    </lineage>
</organism>
<keyword evidence="1" id="KW-1133">Transmembrane helix</keyword>
<accession>A0A0F8UGV2</accession>
<evidence type="ECO:0000313" key="3">
    <source>
        <dbReference type="EMBL" id="KKH90531.1"/>
    </source>
</evidence>
<dbReference type="RefSeq" id="WP_048048057.1">
    <property type="nucleotide sequence ID" value="NZ_AP019780.1"/>
</dbReference>
<evidence type="ECO:0000313" key="2">
    <source>
        <dbReference type="EMBL" id="KKG06272.1"/>
    </source>
</evidence>
<reference evidence="4 5" key="1">
    <citation type="journal article" date="2015" name="ISME J.">
        <title>Genomic and phenotypic differentiation among Methanosarcina mazei populations from Columbia River sediment.</title>
        <authorList>
            <person name="Youngblut N.D."/>
            <person name="Wirth J.S."/>
            <person name="Henriksen J.R."/>
            <person name="Smith M."/>
            <person name="Simon H."/>
            <person name="Metcalf W.W."/>
            <person name="Whitaker R.J."/>
        </authorList>
    </citation>
    <scope>NUCLEOTIDE SEQUENCE [LARGE SCALE GENOMIC DNA]</scope>
    <source>
        <strain evidence="3 4">1.H.M.2.1</strain>
        <strain evidence="2 5">2.F.A.2.4</strain>
    </source>
</reference>
<dbReference type="AlphaFoldDB" id="A0A0F8UGV2"/>
<keyword evidence="1" id="KW-0472">Membrane</keyword>
<name>A0A0F8UGV2_METMZ</name>
<dbReference type="Proteomes" id="UP000034578">
    <property type="component" value="Unassembled WGS sequence"/>
</dbReference>
<evidence type="ECO:0000313" key="5">
    <source>
        <dbReference type="Proteomes" id="UP000034578"/>
    </source>
</evidence>
<dbReference type="PATRIC" id="fig|2209.56.peg.3152"/>
<sequence>MATSLKIRIIAFITACILIFGIGVGYAFLHSDGTSKSLPILNMAGQEITISEYRDAADPDFNTLIMFLSEDATEDKDYVYPVYTCGDFASRLHDSAEKRGIRCGIVGVKFKTAYEENRSEILNNGSHYLPAYSSYDACRGHAFNAFNTTDRGIVYVDSTGITVEEKEMGNKPYDMIVYAREGEELGEIRVDQVESLDYSYYKLKEGQYLRYRSTVEKYNYAAEILNREIRENNISASTAINKKRELEAMRLNLEQREEYKWIIVGQLGVIDHLQVFW</sequence>
<comment type="caution">
    <text evidence="3">The sequence shown here is derived from an EMBL/GenBank/DDBJ whole genome shotgun (WGS) entry which is preliminary data.</text>
</comment>
<proteinExistence type="predicted"/>
<gene>
    <name evidence="2" type="ORF">DU47_13645</name>
    <name evidence="3" type="ORF">DU80_14600</name>
</gene>
<protein>
    <submittedName>
        <fullName evidence="3">Uncharacterized protein</fullName>
    </submittedName>
</protein>
<evidence type="ECO:0000256" key="1">
    <source>
        <dbReference type="SAM" id="Phobius"/>
    </source>
</evidence>